<reference evidence="3" key="1">
    <citation type="journal article" date="2014" name="Genome Biol. Evol.">
        <title>Gene Loss Rather Than Gene Gain Is Associated with a Host Jump from Monocots to Dicots in the Smut Fungus Melanopsichium pennsylvanicum.</title>
        <authorList>
            <person name="Sharma R."/>
            <person name="Mishra B."/>
            <person name="Runge F."/>
            <person name="Thines M."/>
        </authorList>
    </citation>
    <scope>NUCLEOTIDE SEQUENCE</scope>
    <source>
        <strain evidence="3">4</strain>
    </source>
</reference>
<feature type="transmembrane region" description="Helical" evidence="2">
    <location>
        <begin position="141"/>
        <end position="164"/>
    </location>
</feature>
<sequence length="330" mass="36853">METIPKPHKQRESLRIDVPMRAFTGGYYPQLLALYRHLGITLRQTNFTYSFASFSSSASSWSNHRSRSASPDRDSTAQSKHFTDPTMVKHEKFATPSPTILYNGANGVRGVSVPSKLANFQIGSAVRISDILCHLMRLRAYFVELMVLIFGYLQLLMIAIWHYALGHTSDSTHPLGTHTLRDLITDPFPRRSFNACASNTMVTKLRYAAERMSEAILRRIVGLDVRFTEQTLVPLFSAVMTCTLESVYSAPATEVLDYIALTLGKDHFVVNDGVQTVVSALLKHVDQAPPIAPSPSNSNQSRRSKVWTGAQVKRVQHKLGKAMVNLMVNK</sequence>
<protein>
    <submittedName>
        <fullName evidence="3">Uncharacterized protein</fullName>
    </submittedName>
</protein>
<keyword evidence="2" id="KW-0472">Membrane</keyword>
<organism evidence="3">
    <name type="scientific">Melanopsichium pennsylvanicum 4</name>
    <dbReference type="NCBI Taxonomy" id="1398559"/>
    <lineage>
        <taxon>Eukaryota</taxon>
        <taxon>Fungi</taxon>
        <taxon>Dikarya</taxon>
        <taxon>Basidiomycota</taxon>
        <taxon>Ustilaginomycotina</taxon>
        <taxon>Ustilaginomycetes</taxon>
        <taxon>Ustilaginales</taxon>
        <taxon>Ustilaginaceae</taxon>
        <taxon>Melanopsichium</taxon>
    </lineage>
</organism>
<accession>A0A077R8S8</accession>
<feature type="compositionally biased region" description="Basic and acidic residues" evidence="1">
    <location>
        <begin position="70"/>
        <end position="81"/>
    </location>
</feature>
<keyword evidence="2" id="KW-1133">Transmembrane helix</keyword>
<keyword evidence="2" id="KW-0812">Transmembrane</keyword>
<evidence type="ECO:0000313" key="3">
    <source>
        <dbReference type="EMBL" id="CDI55708.1"/>
    </source>
</evidence>
<proteinExistence type="predicted"/>
<evidence type="ECO:0000256" key="1">
    <source>
        <dbReference type="SAM" id="MobiDB-lite"/>
    </source>
</evidence>
<dbReference type="EMBL" id="HG529661">
    <property type="protein sequence ID" value="CDI55708.1"/>
    <property type="molecule type" value="Genomic_DNA"/>
</dbReference>
<name>A0A077R8S8_9BASI</name>
<evidence type="ECO:0000256" key="2">
    <source>
        <dbReference type="SAM" id="Phobius"/>
    </source>
</evidence>
<dbReference type="AlphaFoldDB" id="A0A077R8S8"/>
<feature type="region of interest" description="Disordered" evidence="1">
    <location>
        <begin position="57"/>
        <end position="81"/>
    </location>
</feature>